<dbReference type="STRING" id="264462.Bd3707"/>
<dbReference type="EMBL" id="BX842656">
    <property type="protein sequence ID" value="CAE81076.1"/>
    <property type="molecule type" value="Genomic_DNA"/>
</dbReference>
<organism evidence="2 3">
    <name type="scientific">Bdellovibrio bacteriovorus (strain ATCC 15356 / DSM 50701 / NCIMB 9529 / HD100)</name>
    <dbReference type="NCBI Taxonomy" id="264462"/>
    <lineage>
        <taxon>Bacteria</taxon>
        <taxon>Pseudomonadati</taxon>
        <taxon>Bdellovibrionota</taxon>
        <taxon>Bdellovibrionia</taxon>
        <taxon>Bdellovibrionales</taxon>
        <taxon>Pseudobdellovibrionaceae</taxon>
        <taxon>Bdellovibrio</taxon>
    </lineage>
</organism>
<name>Q6MH51_BDEBA</name>
<feature type="compositionally biased region" description="Low complexity" evidence="1">
    <location>
        <begin position="103"/>
        <end position="116"/>
    </location>
</feature>
<feature type="region of interest" description="Disordered" evidence="1">
    <location>
        <begin position="214"/>
        <end position="262"/>
    </location>
</feature>
<dbReference type="RefSeq" id="WP_011166019.1">
    <property type="nucleotide sequence ID" value="NC_005363.1"/>
</dbReference>
<evidence type="ECO:0000313" key="2">
    <source>
        <dbReference type="EMBL" id="CAE81076.1"/>
    </source>
</evidence>
<dbReference type="AlphaFoldDB" id="Q6MH51"/>
<sequence>MRDELQTARRNFPRAEYQLVKDSFPETLHHLSPTRLNEHIERCQKLIQSYRVRLSDKESLQHAWRGPDEKIGSARLIRYRMNELNACLRKFRSQLKRSKKSAAGRGKSAKAAISAKPVRKAVSAKPTRKTASKRISAPKSASAKKAKSSSLTRSAKAKRTMSAKMKSKPSIRMKKAGTSKIIKASGVRKRPASTNGKQRREATIDELSFAPKSEEQFSRAMTQQPKMRLPRKSLKKGGQALHGRQASEILPSNSINPALRRR</sequence>
<keyword evidence="3" id="KW-1185">Reference proteome</keyword>
<reference evidence="2 3" key="1">
    <citation type="journal article" date="2004" name="Science">
        <title>A predator unmasked: life cycle of Bdellovibrio bacteriovorus from a genomic perspective.</title>
        <authorList>
            <person name="Rendulic S."/>
            <person name="Jagtap P."/>
            <person name="Rosinus A."/>
            <person name="Eppinger M."/>
            <person name="Baar C."/>
            <person name="Lanz C."/>
            <person name="Keller H."/>
            <person name="Lambert C."/>
            <person name="Evans K.J."/>
            <person name="Goesmann A."/>
            <person name="Meyer F."/>
            <person name="Sockett R.E."/>
            <person name="Schuster S.C."/>
        </authorList>
    </citation>
    <scope>NUCLEOTIDE SEQUENCE [LARGE SCALE GENOMIC DNA]</scope>
    <source>
        <strain evidence="3">ATCC 15356 / DSM 50701 / NCIMB 9529 / HD100</strain>
    </source>
</reference>
<accession>Q6MH51</accession>
<evidence type="ECO:0000256" key="1">
    <source>
        <dbReference type="SAM" id="MobiDB-lite"/>
    </source>
</evidence>
<gene>
    <name evidence="2" type="ordered locus">Bd3707</name>
</gene>
<feature type="compositionally biased region" description="Basic residues" evidence="1">
    <location>
        <begin position="155"/>
        <end position="176"/>
    </location>
</feature>
<dbReference type="Proteomes" id="UP000008080">
    <property type="component" value="Chromosome"/>
</dbReference>
<evidence type="ECO:0000313" key="3">
    <source>
        <dbReference type="Proteomes" id="UP000008080"/>
    </source>
</evidence>
<dbReference type="KEGG" id="bba:Bd3707"/>
<protein>
    <submittedName>
        <fullName evidence="2">Uncharacterized protein</fullName>
    </submittedName>
</protein>
<dbReference type="GeneID" id="93014492"/>
<dbReference type="HOGENOM" id="CLU_1060335_0_0_7"/>
<proteinExistence type="predicted"/>
<feature type="region of interest" description="Disordered" evidence="1">
    <location>
        <begin position="97"/>
        <end position="176"/>
    </location>
</feature>